<dbReference type="KEGG" id="mph:MLP_01430"/>
<dbReference type="STRING" id="1032480.MLP_01430"/>
<dbReference type="SUPFAM" id="SSF52540">
    <property type="entry name" value="P-loop containing nucleoside triphosphate hydrolases"/>
    <property type="match status" value="1"/>
</dbReference>
<dbReference type="eggNOG" id="COG0645">
    <property type="taxonomic scope" value="Bacteria"/>
</dbReference>
<dbReference type="OrthoDB" id="3819922at2"/>
<keyword evidence="2" id="KW-1185">Reference proteome</keyword>
<dbReference type="InterPro" id="IPR027417">
    <property type="entry name" value="P-loop_NTPase"/>
</dbReference>
<evidence type="ECO:0000313" key="2">
    <source>
        <dbReference type="Proteomes" id="UP000007947"/>
    </source>
</evidence>
<name>F5XHL2_MICPN</name>
<dbReference type="Proteomes" id="UP000007947">
    <property type="component" value="Chromosome"/>
</dbReference>
<dbReference type="AlphaFoldDB" id="F5XHL2"/>
<dbReference type="Pfam" id="PF13671">
    <property type="entry name" value="AAA_33"/>
    <property type="match status" value="1"/>
</dbReference>
<accession>F5XHL2</accession>
<organism evidence="1 2">
    <name type="scientific">Microlunatus phosphovorus (strain ATCC 700054 / DSM 10555 / JCM 9379 / NBRC 101784 / NCIMB 13414 / VKM Ac-1990 / NM-1)</name>
    <dbReference type="NCBI Taxonomy" id="1032480"/>
    <lineage>
        <taxon>Bacteria</taxon>
        <taxon>Bacillati</taxon>
        <taxon>Actinomycetota</taxon>
        <taxon>Actinomycetes</taxon>
        <taxon>Propionibacteriales</taxon>
        <taxon>Propionibacteriaceae</taxon>
        <taxon>Microlunatus</taxon>
    </lineage>
</organism>
<sequence length="180" mass="19163">MGRPTLILVTGPAGSGKTTLAHELATAIGCPVVSRDEIKEGMVFSNPGFVPSVSDELTMRTYGLFFETIALLLRAEVTLVAEAAFQHRLWLQGLGSVGDLADLKVVRCTVIDEVARARQEQRLATQGTRAAHADAQHLTAAAAFDPIHLEAPTLDVDTSDGWRPGLSAIAEFCRNPSAVA</sequence>
<dbReference type="HOGENOM" id="CLU_1474198_0_0_11"/>
<proteinExistence type="predicted"/>
<reference evidence="1 2" key="1">
    <citation type="submission" date="2011-05" db="EMBL/GenBank/DDBJ databases">
        <title>Whole genome sequence of Microlunatus phosphovorus NM-1.</title>
        <authorList>
            <person name="Hosoyama A."/>
            <person name="Sasaki K."/>
            <person name="Harada T."/>
            <person name="Igarashi R."/>
            <person name="Kawakoshi A."/>
            <person name="Sasagawa M."/>
            <person name="Fukada J."/>
            <person name="Nakamura S."/>
            <person name="Katano Y."/>
            <person name="Hanada S."/>
            <person name="Kamagata Y."/>
            <person name="Nakamura N."/>
            <person name="Yamazaki S."/>
            <person name="Fujita N."/>
        </authorList>
    </citation>
    <scope>NUCLEOTIDE SEQUENCE [LARGE SCALE GENOMIC DNA]</scope>
    <source>
        <strain evidence="2">ATCC 700054 / DSM 10555 / JCM 9379 / NBRC 101784 / NCIMB 13414 / VKM Ac-1990 / NM-1</strain>
    </source>
</reference>
<gene>
    <name evidence="1" type="ordered locus">MLP_01430</name>
</gene>
<dbReference type="RefSeq" id="WP_013861046.1">
    <property type="nucleotide sequence ID" value="NC_015635.1"/>
</dbReference>
<dbReference type="Gene3D" id="3.40.50.300">
    <property type="entry name" value="P-loop containing nucleotide triphosphate hydrolases"/>
    <property type="match status" value="1"/>
</dbReference>
<protein>
    <recommendedName>
        <fullName evidence="3">AAA+ ATPase domain-containing protein</fullName>
    </recommendedName>
</protein>
<dbReference type="EMBL" id="AP012204">
    <property type="protein sequence ID" value="BAK33157.1"/>
    <property type="molecule type" value="Genomic_DNA"/>
</dbReference>
<evidence type="ECO:0000313" key="1">
    <source>
        <dbReference type="EMBL" id="BAK33157.1"/>
    </source>
</evidence>
<evidence type="ECO:0008006" key="3">
    <source>
        <dbReference type="Google" id="ProtNLM"/>
    </source>
</evidence>